<gene>
    <name evidence="1" type="ORF">T265_10579</name>
</gene>
<evidence type="ECO:0000313" key="1">
    <source>
        <dbReference type="EMBL" id="KER21005.1"/>
    </source>
</evidence>
<keyword evidence="2" id="KW-1185">Reference proteome</keyword>
<dbReference type="AlphaFoldDB" id="A0A074ZCT3"/>
<evidence type="ECO:0000313" key="2">
    <source>
        <dbReference type="Proteomes" id="UP000054324"/>
    </source>
</evidence>
<name>A0A074ZCT3_OPIVI</name>
<proteinExistence type="predicted"/>
<sequence length="79" mass="8779">MCGNKRSYPVRGKPGMGQQLNVLHVSFGTTFEISRSMYRYDTRLIRSLKILRQSTTGFALLGTHKVGAVPEFPSTLSST</sequence>
<dbReference type="KEGG" id="ovi:T265_10579"/>
<dbReference type="RefSeq" id="XP_009175257.1">
    <property type="nucleotide sequence ID" value="XM_009176993.1"/>
</dbReference>
<dbReference type="CTD" id="20324747"/>
<dbReference type="EMBL" id="KL597003">
    <property type="protein sequence ID" value="KER21005.1"/>
    <property type="molecule type" value="Genomic_DNA"/>
</dbReference>
<dbReference type="OrthoDB" id="6252736at2759"/>
<reference evidence="1 2" key="1">
    <citation type="submission" date="2013-11" db="EMBL/GenBank/DDBJ databases">
        <title>Opisthorchis viverrini - life in the bile duct.</title>
        <authorList>
            <person name="Young N.D."/>
            <person name="Nagarajan N."/>
            <person name="Lin S.J."/>
            <person name="Korhonen P.K."/>
            <person name="Jex A.R."/>
            <person name="Hall R.S."/>
            <person name="Safavi-Hemami H."/>
            <person name="Kaewkong W."/>
            <person name="Bertrand D."/>
            <person name="Gao S."/>
            <person name="Seet Q."/>
            <person name="Wongkham S."/>
            <person name="Teh B.T."/>
            <person name="Wongkham C."/>
            <person name="Intapan P.M."/>
            <person name="Maleewong W."/>
            <person name="Yang X."/>
            <person name="Hu M."/>
            <person name="Wang Z."/>
            <person name="Hofmann A."/>
            <person name="Sternberg P.W."/>
            <person name="Tan P."/>
            <person name="Wang J."/>
            <person name="Gasser R.B."/>
        </authorList>
    </citation>
    <scope>NUCLEOTIDE SEQUENCE [LARGE SCALE GENOMIC DNA]</scope>
</reference>
<dbReference type="GeneID" id="20324747"/>
<organism evidence="1 2">
    <name type="scientific">Opisthorchis viverrini</name>
    <name type="common">Southeast Asian liver fluke</name>
    <dbReference type="NCBI Taxonomy" id="6198"/>
    <lineage>
        <taxon>Eukaryota</taxon>
        <taxon>Metazoa</taxon>
        <taxon>Spiralia</taxon>
        <taxon>Lophotrochozoa</taxon>
        <taxon>Platyhelminthes</taxon>
        <taxon>Trematoda</taxon>
        <taxon>Digenea</taxon>
        <taxon>Opisthorchiida</taxon>
        <taxon>Opisthorchiata</taxon>
        <taxon>Opisthorchiidae</taxon>
        <taxon>Opisthorchis</taxon>
    </lineage>
</organism>
<accession>A0A074ZCT3</accession>
<protein>
    <submittedName>
        <fullName evidence="1">Uncharacterized protein</fullName>
    </submittedName>
</protein>
<dbReference type="Proteomes" id="UP000054324">
    <property type="component" value="Unassembled WGS sequence"/>
</dbReference>